<dbReference type="KEGG" id="tga:TGAM_0738"/>
<feature type="transmembrane region" description="Helical" evidence="9">
    <location>
        <begin position="56"/>
        <end position="77"/>
    </location>
</feature>
<feature type="transmembrane region" description="Helical" evidence="9">
    <location>
        <begin position="24"/>
        <end position="44"/>
    </location>
</feature>
<dbReference type="STRING" id="593117.TGAM_0738"/>
<evidence type="ECO:0000256" key="2">
    <source>
        <dbReference type="ARBA" id="ARBA00009749"/>
    </source>
</evidence>
<evidence type="ECO:0000256" key="6">
    <source>
        <dbReference type="ARBA" id="ARBA00022989"/>
    </source>
</evidence>
<keyword evidence="8 9" id="KW-0472">Membrane</keyword>
<feature type="transmembrane region" description="Helical" evidence="9">
    <location>
        <begin position="228"/>
        <end position="247"/>
    </location>
</feature>
<dbReference type="Proteomes" id="UP000001488">
    <property type="component" value="Chromosome"/>
</dbReference>
<comment type="similarity">
    <text evidence="2">Belongs to the SLC41A transporter family.</text>
</comment>
<dbReference type="Pfam" id="PF01769">
    <property type="entry name" value="MgtE"/>
    <property type="match status" value="2"/>
</dbReference>
<dbReference type="EMBL" id="CP001398">
    <property type="protein sequence ID" value="ACS33240.1"/>
    <property type="molecule type" value="Genomic_DNA"/>
</dbReference>
<feature type="domain" description="SLC41A/MgtE integral membrane" evidence="10">
    <location>
        <begin position="267"/>
        <end position="390"/>
    </location>
</feature>
<keyword evidence="5" id="KW-0460">Magnesium</keyword>
<evidence type="ECO:0000256" key="7">
    <source>
        <dbReference type="ARBA" id="ARBA00023065"/>
    </source>
</evidence>
<accession>C5A4S8</accession>
<evidence type="ECO:0000256" key="8">
    <source>
        <dbReference type="ARBA" id="ARBA00023136"/>
    </source>
</evidence>
<keyword evidence="7" id="KW-0406">Ion transport</keyword>
<evidence type="ECO:0000313" key="11">
    <source>
        <dbReference type="EMBL" id="ACS33240.1"/>
    </source>
</evidence>
<comment type="subcellular location">
    <subcellularLocation>
        <location evidence="1">Membrane</location>
        <topology evidence="1">Multi-pass membrane protein</topology>
    </subcellularLocation>
</comment>
<keyword evidence="6 9" id="KW-1133">Transmembrane helix</keyword>
<dbReference type="GO" id="GO:0008324">
    <property type="term" value="F:monoatomic cation transmembrane transporter activity"/>
    <property type="evidence" value="ECO:0007669"/>
    <property type="project" value="InterPro"/>
</dbReference>
<dbReference type="HOGENOM" id="CLU_054505_0_0_2"/>
<proteinExistence type="inferred from homology"/>
<sequence>MMAVIVSKGTAGYSGWRERLKGTFLITFPALLLCLALDFVGGGILGKNFEKILTHYPLILVILPGMMDLRGNVFGALASRLTTALYLGKISRIRDPDVTTNITMAITSSTIPLIILWVAGAVQLGLSHSAIVVLAIVVSSALFIGLVLGYSTAFITVVPYKHSIDPDTIAAPLITSVADLITIPSLVYLIFFYERHPDEFYAFTALMVALLLVLIYRSRFTGEYRKSFREITLILTALAMIEIFSGSTLEHYGEVISKVIILSIMYPSILDSVGNFSSIVAATTSTRLNLAGPSELRSRDFVADVGSVLLLSPVIGLLTNLIAVYVSHLAGLEGGMIWAFVATYPILVIVNALVGIGVAYVAYTHSIDPDNVAIPTVTTISDVLGTVYVVLLAESLA</sequence>
<feature type="transmembrane region" description="Helical" evidence="9">
    <location>
        <begin position="337"/>
        <end position="360"/>
    </location>
</feature>
<feature type="transmembrane region" description="Helical" evidence="9">
    <location>
        <begin position="131"/>
        <end position="157"/>
    </location>
</feature>
<dbReference type="eggNOG" id="arCOG00624">
    <property type="taxonomic scope" value="Archaea"/>
</dbReference>
<name>C5A4S8_THEGJ</name>
<dbReference type="InterPro" id="IPR006667">
    <property type="entry name" value="SLC41_membr_dom"/>
</dbReference>
<dbReference type="InterPro" id="IPR036739">
    <property type="entry name" value="SLC41_membr_dom_sf"/>
</dbReference>
<dbReference type="PaxDb" id="593117-TGAM_0738"/>
<feature type="transmembrane region" description="Helical" evidence="9">
    <location>
        <begin position="259"/>
        <end position="280"/>
    </location>
</feature>
<organism evidence="11 12">
    <name type="scientific">Thermococcus gammatolerans (strain DSM 15229 / JCM 11827 / EJ3)</name>
    <dbReference type="NCBI Taxonomy" id="593117"/>
    <lineage>
        <taxon>Archaea</taxon>
        <taxon>Methanobacteriati</taxon>
        <taxon>Methanobacteriota</taxon>
        <taxon>Thermococci</taxon>
        <taxon>Thermococcales</taxon>
        <taxon>Thermococcaceae</taxon>
        <taxon>Thermococcus</taxon>
    </lineage>
</organism>
<dbReference type="Gene3D" id="1.10.357.20">
    <property type="entry name" value="SLC41 divalent cation transporters, integral membrane domain"/>
    <property type="match status" value="2"/>
</dbReference>
<protein>
    <submittedName>
        <fullName evidence="11">Divalent cation transporter, MgtE-like protein</fullName>
    </submittedName>
</protein>
<evidence type="ECO:0000256" key="4">
    <source>
        <dbReference type="ARBA" id="ARBA00022692"/>
    </source>
</evidence>
<evidence type="ECO:0000313" key="12">
    <source>
        <dbReference type="Proteomes" id="UP000001488"/>
    </source>
</evidence>
<gene>
    <name evidence="11" type="ordered locus">TGAM_0738</name>
</gene>
<evidence type="ECO:0000256" key="3">
    <source>
        <dbReference type="ARBA" id="ARBA00022448"/>
    </source>
</evidence>
<feature type="transmembrane region" description="Helical" evidence="9">
    <location>
        <begin position="199"/>
        <end position="216"/>
    </location>
</feature>
<dbReference type="SUPFAM" id="SSF161093">
    <property type="entry name" value="MgtE membrane domain-like"/>
    <property type="match status" value="2"/>
</dbReference>
<reference evidence="11 12" key="1">
    <citation type="journal article" date="2007" name="Genome Biol.">
        <title>Genome analysis and genome-wide proteomics of Thermococcus gammatolerans, the most radioresistant organism known amongst the Archaea.</title>
        <authorList>
            <person name="Zivanovic Y."/>
            <person name="Armengaud J."/>
            <person name="Lagorce A."/>
            <person name="Leplat C."/>
            <person name="Guerin P."/>
            <person name="Dutertre M."/>
            <person name="Anthouard V."/>
            <person name="Forterre P."/>
            <person name="Wincker P."/>
            <person name="Confalonieri F."/>
        </authorList>
    </citation>
    <scope>NUCLEOTIDE SEQUENCE [LARGE SCALE GENOMIC DNA]</scope>
    <source>
        <strain evidence="12">DSM 15229 / JCM 11827 / EJ3</strain>
    </source>
</reference>
<evidence type="ECO:0000256" key="5">
    <source>
        <dbReference type="ARBA" id="ARBA00022842"/>
    </source>
</evidence>
<feature type="transmembrane region" description="Helical" evidence="9">
    <location>
        <begin position="169"/>
        <end position="193"/>
    </location>
</feature>
<feature type="domain" description="SLC41A/MgtE integral membrane" evidence="10">
    <location>
        <begin position="64"/>
        <end position="188"/>
    </location>
</feature>
<evidence type="ECO:0000259" key="10">
    <source>
        <dbReference type="Pfam" id="PF01769"/>
    </source>
</evidence>
<dbReference type="GO" id="GO:0016020">
    <property type="term" value="C:membrane"/>
    <property type="evidence" value="ECO:0007669"/>
    <property type="project" value="UniProtKB-SubCell"/>
</dbReference>
<evidence type="ECO:0000256" key="9">
    <source>
        <dbReference type="SAM" id="Phobius"/>
    </source>
</evidence>
<evidence type="ECO:0000256" key="1">
    <source>
        <dbReference type="ARBA" id="ARBA00004141"/>
    </source>
</evidence>
<keyword evidence="12" id="KW-1185">Reference proteome</keyword>
<keyword evidence="4 9" id="KW-0812">Transmembrane</keyword>
<feature type="transmembrane region" description="Helical" evidence="9">
    <location>
        <begin position="301"/>
        <end position="325"/>
    </location>
</feature>
<dbReference type="PANTHER" id="PTHR16228">
    <property type="entry name" value="DIVALENT CATION TRANSPORTER SOLUTE CARRIER FAMILY 41"/>
    <property type="match status" value="1"/>
</dbReference>
<dbReference type="InterPro" id="IPR045349">
    <property type="entry name" value="SLC41A1-3"/>
</dbReference>
<dbReference type="AlphaFoldDB" id="C5A4S8"/>
<dbReference type="PATRIC" id="fig|593117.10.peg.737"/>
<dbReference type="PANTHER" id="PTHR16228:SF7">
    <property type="entry name" value="SLC41A_MGTE INTEGRAL MEMBRANE DOMAIN-CONTAINING PROTEIN"/>
    <property type="match status" value="1"/>
</dbReference>
<keyword evidence="3" id="KW-0813">Transport</keyword>
<feature type="transmembrane region" description="Helical" evidence="9">
    <location>
        <begin position="372"/>
        <end position="393"/>
    </location>
</feature>
<feature type="transmembrane region" description="Helical" evidence="9">
    <location>
        <begin position="98"/>
        <end position="119"/>
    </location>
</feature>